<evidence type="ECO:0000256" key="1">
    <source>
        <dbReference type="ARBA" id="ARBA00001933"/>
    </source>
</evidence>
<evidence type="ECO:0000256" key="3">
    <source>
        <dbReference type="ARBA" id="ARBA00004760"/>
    </source>
</evidence>
<dbReference type="Proteomes" id="UP001177023">
    <property type="component" value="Unassembled WGS sequence"/>
</dbReference>
<reference evidence="18" key="1">
    <citation type="submission" date="2023-06" db="EMBL/GenBank/DDBJ databases">
        <authorList>
            <person name="Delattre M."/>
        </authorList>
    </citation>
    <scope>NUCLEOTIDE SEQUENCE</scope>
    <source>
        <strain evidence="18">AF72</strain>
    </source>
</reference>
<comment type="pathway">
    <text evidence="4">Sphingolipid metabolism.</text>
</comment>
<dbReference type="InterPro" id="IPR015424">
    <property type="entry name" value="PyrdxlP-dep_Trfase"/>
</dbReference>
<feature type="non-terminal residue" evidence="18">
    <location>
        <position position="490"/>
    </location>
</feature>
<dbReference type="InterPro" id="IPR015422">
    <property type="entry name" value="PyrdxlP-dep_Trfase_small"/>
</dbReference>
<keyword evidence="10" id="KW-0443">Lipid metabolism</keyword>
<dbReference type="GO" id="GO:0008117">
    <property type="term" value="F:sphinganine-1-phosphate aldolase activity"/>
    <property type="evidence" value="ECO:0007669"/>
    <property type="project" value="UniProtKB-EC"/>
</dbReference>
<keyword evidence="7 16" id="KW-0663">Pyridoxal phosphate</keyword>
<evidence type="ECO:0000256" key="11">
    <source>
        <dbReference type="ARBA" id="ARBA00023136"/>
    </source>
</evidence>
<evidence type="ECO:0000313" key="18">
    <source>
        <dbReference type="EMBL" id="CAJ0578461.1"/>
    </source>
</evidence>
<dbReference type="SUPFAM" id="SSF53383">
    <property type="entry name" value="PLP-dependent transferases"/>
    <property type="match status" value="1"/>
</dbReference>
<keyword evidence="5" id="KW-0812">Transmembrane</keyword>
<dbReference type="FunFam" id="6.10.140.2150:FF:000001">
    <property type="entry name" value="Sphingosine-1-phosphate lyase 1"/>
    <property type="match status" value="1"/>
</dbReference>
<evidence type="ECO:0000256" key="4">
    <source>
        <dbReference type="ARBA" id="ARBA00004991"/>
    </source>
</evidence>
<accession>A0AA36G7E7</accession>
<dbReference type="GO" id="GO:0030170">
    <property type="term" value="F:pyridoxal phosphate binding"/>
    <property type="evidence" value="ECO:0007669"/>
    <property type="project" value="InterPro"/>
</dbReference>
<keyword evidence="8" id="KW-0746">Sphingolipid metabolism</keyword>
<dbReference type="Gene3D" id="3.90.1150.10">
    <property type="entry name" value="Aspartate Aminotransferase, domain 1"/>
    <property type="match status" value="1"/>
</dbReference>
<dbReference type="GO" id="GO:0030149">
    <property type="term" value="P:sphingolipid catabolic process"/>
    <property type="evidence" value="ECO:0007669"/>
    <property type="project" value="TreeGrafter"/>
</dbReference>
<comment type="caution">
    <text evidence="18">The sequence shown here is derived from an EMBL/GenBank/DDBJ whole genome shotgun (WGS) entry which is preliminary data.</text>
</comment>
<dbReference type="GO" id="GO:0005789">
    <property type="term" value="C:endoplasmic reticulum membrane"/>
    <property type="evidence" value="ECO:0007669"/>
    <property type="project" value="UniProtKB-SubCell"/>
</dbReference>
<evidence type="ECO:0000256" key="15">
    <source>
        <dbReference type="ARBA" id="ARBA00042568"/>
    </source>
</evidence>
<dbReference type="EC" id="4.1.2.27" evidence="14"/>
<keyword evidence="11" id="KW-0472">Membrane</keyword>
<comment type="pathway">
    <text evidence="3">Lipid metabolism; sphingolipid metabolism.</text>
</comment>
<evidence type="ECO:0000256" key="10">
    <source>
        <dbReference type="ARBA" id="ARBA00023098"/>
    </source>
</evidence>
<dbReference type="GO" id="GO:0019752">
    <property type="term" value="P:carboxylic acid metabolic process"/>
    <property type="evidence" value="ECO:0007669"/>
    <property type="project" value="InterPro"/>
</dbReference>
<evidence type="ECO:0000256" key="8">
    <source>
        <dbReference type="ARBA" id="ARBA00022919"/>
    </source>
</evidence>
<organism evidence="18 19">
    <name type="scientific">Mesorhabditis spiculigera</name>
    <dbReference type="NCBI Taxonomy" id="96644"/>
    <lineage>
        <taxon>Eukaryota</taxon>
        <taxon>Metazoa</taxon>
        <taxon>Ecdysozoa</taxon>
        <taxon>Nematoda</taxon>
        <taxon>Chromadorea</taxon>
        <taxon>Rhabditida</taxon>
        <taxon>Rhabditina</taxon>
        <taxon>Rhabditomorpha</taxon>
        <taxon>Rhabditoidea</taxon>
        <taxon>Rhabditidae</taxon>
        <taxon>Mesorhabditinae</taxon>
        <taxon>Mesorhabditis</taxon>
    </lineage>
</organism>
<dbReference type="Pfam" id="PF00282">
    <property type="entry name" value="Pyridoxal_deC"/>
    <property type="match status" value="1"/>
</dbReference>
<dbReference type="PANTHER" id="PTHR42735">
    <property type="match status" value="1"/>
</dbReference>
<keyword evidence="19" id="KW-1185">Reference proteome</keyword>
<dbReference type="InterPro" id="IPR015421">
    <property type="entry name" value="PyrdxlP-dep_Trfase_major"/>
</dbReference>
<dbReference type="AlphaFoldDB" id="A0AA36G7E7"/>
<comment type="subcellular location">
    <subcellularLocation>
        <location evidence="2">Endoplasmic reticulum membrane</location>
        <topology evidence="2">Single-pass membrane protein</topology>
    </subcellularLocation>
</comment>
<evidence type="ECO:0000256" key="7">
    <source>
        <dbReference type="ARBA" id="ARBA00022898"/>
    </source>
</evidence>
<dbReference type="Gene3D" id="6.10.140.2150">
    <property type="match status" value="1"/>
</dbReference>
<evidence type="ECO:0000256" key="16">
    <source>
        <dbReference type="PIRSR" id="PIRSR602129-50"/>
    </source>
</evidence>
<dbReference type="InterPro" id="IPR050477">
    <property type="entry name" value="GrpII_AminoAcid_Decarb"/>
</dbReference>
<sequence>MGVIFGSRDTATPQIVCILKHISSAQAGLTAAIHHGDEDGTFLANLPEEGLSVEETINEIRKYSEMEGSDWMGGRCSGAVFHVEDAESNEMQIYREVCTHFAWTNPLWPKLFPGVRKMEAEIVKMCASLLGGDKDTCGTMSTGGTSSILLACLAHRNRALKKGIQFPEMIIPESAHAAFIKAAEIFRIKLIRIPVDRTTYRVDVQKMKNAISSRTCMLVGSAVNFPTGAHDEIDAIARLGLKYDIPVHVDACLGGFLLPFVVNARPFDFRVDGVTSMSADTHKYGLTPKGSSVVLYRSKEYLHHQYFCDPDWQGGIYASSTLEGSRAGLNIALCWASLRYHGVAGYRKTANAVVTATIKLRNAIAEISGLKLMGDCDVCVVGWTGDKGINIDHFHSLMEKKKWGLAALQFPSGVHLMVTMLHTQPGVIEALVRDIKLTVESMRNSKQAIEEGSTAALYGMAQKIPDRSIVHEFAYTYLDTCYTAPPISSD</sequence>
<evidence type="ECO:0000256" key="14">
    <source>
        <dbReference type="ARBA" id="ARBA00038965"/>
    </source>
</evidence>
<protein>
    <recommendedName>
        <fullName evidence="14">sphinganine-1-phosphate aldolase</fullName>
        <ecNumber evidence="14">4.1.2.27</ecNumber>
    </recommendedName>
    <alternativeName>
        <fullName evidence="15">Sphingosine-1-phosphate aldolase</fullName>
    </alternativeName>
</protein>
<dbReference type="PANTHER" id="PTHR42735:SF15">
    <property type="entry name" value="SPHINGOSINE PHOSPHATE LYASE"/>
    <property type="match status" value="1"/>
</dbReference>
<name>A0AA36G7E7_9BILA</name>
<dbReference type="Gene3D" id="3.40.640.10">
    <property type="entry name" value="Type I PLP-dependent aspartate aminotransferase-like (Major domain)"/>
    <property type="match status" value="1"/>
</dbReference>
<keyword evidence="12 17" id="KW-0456">Lyase</keyword>
<evidence type="ECO:0000256" key="17">
    <source>
        <dbReference type="RuleBase" id="RU000382"/>
    </source>
</evidence>
<dbReference type="FunFam" id="3.40.640.10:FF:000020">
    <property type="entry name" value="sphingosine-1-phosphate lyase 1"/>
    <property type="match status" value="1"/>
</dbReference>
<comment type="similarity">
    <text evidence="13">Belongs to the group II decarboxylase family. Sphingosine-1-phosphate lyase subfamily.</text>
</comment>
<evidence type="ECO:0000256" key="12">
    <source>
        <dbReference type="ARBA" id="ARBA00023239"/>
    </source>
</evidence>
<evidence type="ECO:0000256" key="2">
    <source>
        <dbReference type="ARBA" id="ARBA00004389"/>
    </source>
</evidence>
<proteinExistence type="inferred from homology"/>
<dbReference type="InterPro" id="IPR002129">
    <property type="entry name" value="PyrdxlP-dep_de-COase"/>
</dbReference>
<evidence type="ECO:0000256" key="9">
    <source>
        <dbReference type="ARBA" id="ARBA00022989"/>
    </source>
</evidence>
<evidence type="ECO:0000256" key="5">
    <source>
        <dbReference type="ARBA" id="ARBA00022692"/>
    </source>
</evidence>
<evidence type="ECO:0000256" key="6">
    <source>
        <dbReference type="ARBA" id="ARBA00022824"/>
    </source>
</evidence>
<gene>
    <name evidence="18" type="ORF">MSPICULIGERA_LOCUS16716</name>
</gene>
<feature type="modified residue" description="N6-(pyridoxal phosphate)lysine" evidence="16">
    <location>
        <position position="283"/>
    </location>
</feature>
<keyword evidence="9" id="KW-1133">Transmembrane helix</keyword>
<keyword evidence="6" id="KW-0256">Endoplasmic reticulum</keyword>
<evidence type="ECO:0000313" key="19">
    <source>
        <dbReference type="Proteomes" id="UP001177023"/>
    </source>
</evidence>
<dbReference type="EMBL" id="CATQJA010002654">
    <property type="protein sequence ID" value="CAJ0578461.1"/>
    <property type="molecule type" value="Genomic_DNA"/>
</dbReference>
<evidence type="ECO:0000256" key="13">
    <source>
        <dbReference type="ARBA" id="ARBA00038302"/>
    </source>
</evidence>
<comment type="cofactor">
    <cofactor evidence="1 16 17">
        <name>pyridoxal 5'-phosphate</name>
        <dbReference type="ChEBI" id="CHEBI:597326"/>
    </cofactor>
</comment>